<name>A0A8H2VHR7_9SACH</name>
<feature type="domain" description="EH" evidence="3">
    <location>
        <begin position="14"/>
        <end position="103"/>
    </location>
</feature>
<feature type="compositionally biased region" description="Acidic residues" evidence="2">
    <location>
        <begin position="863"/>
        <end position="880"/>
    </location>
</feature>
<feature type="compositionally biased region" description="Polar residues" evidence="2">
    <location>
        <begin position="476"/>
        <end position="487"/>
    </location>
</feature>
<keyword evidence="1" id="KW-0175">Coiled coil</keyword>
<dbReference type="OrthoDB" id="4066006at2759"/>
<feature type="compositionally biased region" description="Low complexity" evidence="2">
    <location>
        <begin position="274"/>
        <end position="284"/>
    </location>
</feature>
<dbReference type="SMART" id="SM00054">
    <property type="entry name" value="EFh"/>
    <property type="match status" value="3"/>
</dbReference>
<feature type="region of interest" description="Disordered" evidence="2">
    <location>
        <begin position="765"/>
        <end position="812"/>
    </location>
</feature>
<dbReference type="PROSITE" id="PS50222">
    <property type="entry name" value="EF_HAND_2"/>
    <property type="match status" value="1"/>
</dbReference>
<dbReference type="CDD" id="cd00052">
    <property type="entry name" value="EH"/>
    <property type="match status" value="2"/>
</dbReference>
<dbReference type="InterPro" id="IPR011992">
    <property type="entry name" value="EF-hand-dom_pair"/>
</dbReference>
<dbReference type="AlphaFoldDB" id="A0A8H2VHR7"/>
<dbReference type="InterPro" id="IPR000261">
    <property type="entry name" value="EH_dom"/>
</dbReference>
<feature type="region of interest" description="Disordered" evidence="2">
    <location>
        <begin position="421"/>
        <end position="487"/>
    </location>
</feature>
<feature type="domain" description="EF-hand" evidence="4">
    <location>
        <begin position="47"/>
        <end position="82"/>
    </location>
</feature>
<feature type="domain" description="EH" evidence="3">
    <location>
        <begin position="330"/>
        <end position="419"/>
    </location>
</feature>
<keyword evidence="6" id="KW-1185">Reference proteome</keyword>
<dbReference type="GO" id="GO:0005509">
    <property type="term" value="F:calcium ion binding"/>
    <property type="evidence" value="ECO:0007669"/>
    <property type="project" value="InterPro"/>
</dbReference>
<dbReference type="GO" id="GO:0005737">
    <property type="term" value="C:cytoplasm"/>
    <property type="evidence" value="ECO:0007669"/>
    <property type="project" value="TreeGrafter"/>
</dbReference>
<evidence type="ECO:0000259" key="4">
    <source>
        <dbReference type="PROSITE" id="PS50222"/>
    </source>
</evidence>
<evidence type="ECO:0000313" key="5">
    <source>
        <dbReference type="EMBL" id="CAB4255625.1"/>
    </source>
</evidence>
<dbReference type="Gene3D" id="1.10.238.10">
    <property type="entry name" value="EF-hand"/>
    <property type="match status" value="3"/>
</dbReference>
<organism evidence="5 6">
    <name type="scientific">Maudiozyma barnettii</name>
    <dbReference type="NCBI Taxonomy" id="61262"/>
    <lineage>
        <taxon>Eukaryota</taxon>
        <taxon>Fungi</taxon>
        <taxon>Dikarya</taxon>
        <taxon>Ascomycota</taxon>
        <taxon>Saccharomycotina</taxon>
        <taxon>Saccharomycetes</taxon>
        <taxon>Saccharomycetales</taxon>
        <taxon>Saccharomycetaceae</taxon>
        <taxon>Maudiozyma</taxon>
    </lineage>
</organism>
<dbReference type="SUPFAM" id="SSF57997">
    <property type="entry name" value="Tropomyosin"/>
    <property type="match status" value="1"/>
</dbReference>
<reference evidence="5 6" key="1">
    <citation type="submission" date="2020-05" db="EMBL/GenBank/DDBJ databases">
        <authorList>
            <person name="Casaregola S."/>
            <person name="Devillers H."/>
            <person name="Grondin C."/>
        </authorList>
    </citation>
    <scope>NUCLEOTIDE SEQUENCE [LARGE SCALE GENOMIC DNA]</scope>
    <source>
        <strain evidence="5 6">CLIB 1767</strain>
    </source>
</reference>
<proteinExistence type="predicted"/>
<evidence type="ECO:0000313" key="6">
    <source>
        <dbReference type="Proteomes" id="UP000644660"/>
    </source>
</evidence>
<dbReference type="SMART" id="SM00027">
    <property type="entry name" value="EH"/>
    <property type="match status" value="3"/>
</dbReference>
<dbReference type="PROSITE" id="PS50031">
    <property type="entry name" value="EH"/>
    <property type="match status" value="3"/>
</dbReference>
<feature type="compositionally biased region" description="Polar residues" evidence="2">
    <location>
        <begin position="423"/>
        <end position="459"/>
    </location>
</feature>
<accession>A0A8H2VHR7</accession>
<evidence type="ECO:0000256" key="2">
    <source>
        <dbReference type="SAM" id="MobiDB-lite"/>
    </source>
</evidence>
<feature type="region of interest" description="Disordered" evidence="2">
    <location>
        <begin position="842"/>
        <end position="880"/>
    </location>
</feature>
<dbReference type="EMBL" id="CAEFZW010000007">
    <property type="protein sequence ID" value="CAB4255625.1"/>
    <property type="molecule type" value="Genomic_DNA"/>
</dbReference>
<dbReference type="PANTHER" id="PTHR11216:SF174">
    <property type="entry name" value="GH06923P"/>
    <property type="match status" value="1"/>
</dbReference>
<dbReference type="RefSeq" id="XP_041407469.1">
    <property type="nucleotide sequence ID" value="XM_041551535.1"/>
</dbReference>
<feature type="compositionally biased region" description="Polar residues" evidence="2">
    <location>
        <begin position="285"/>
        <end position="296"/>
    </location>
</feature>
<sequence>MSGIFFKTPLTDEELTEFTQLFNSLDIRHKSTVNFVQAQTLLSKTGLPSEIIINIWNLVDTHHTQQLDFKQFAALLRAIGNKQHYPLIPIDTNLFEVPSPKITFSKEANTTITSSPSLSSDIITHHHHHNHSTTTNMSNNDTSISSDPTSLVEMPPLTPNDLSKFSQLFDRAYKGKDNVLSGNDAKQIFVKAKLPNKVLGAIWYLCDNGTKGYLSKQEFIMAMHLIDLRLSKHGSMDPLPRRLTETVWDSVNLDSIKAAPPKPPTSAQAMTTPQQQQQQQQQQQNVNRNSIMSSSGPAPKPPPHRTPTLNNDAFAAFNGSPDDWTIPSHLKSQFDRMFDALNPSNSESLTPDVLVPVLTKSSLGREDLADVWELADMEKKSSLTKNEFAIAMFLIKKIKARTPLPQDIPLGLLNSLQGRPAQMDSQSIRSGTSTNNNAQYPQVQTPQANKDIGQFQTPEMPSPRVNSPHVPPAAPTQESIRKQSVNQFPSTVKKEIVETQANIKNLENKMTSAETELSESYKLEVNKDQELEPLKARETELTEKLAAIKLSIEESRAKTSELGVQIEETNKNISSLEQELTTAEGNYHASEARLDELDENIRESTTNHEQMEAEIVNLQAMTASVNSQLALKQDQVRDIMNSVDGTSKTLDLDKITAGNVQMEIDELDTKVNLYLNKKKELDNYENVVKDQHEKLEKKYKELEKHSERIKHFEQLLKEKESAYKAKLNDLGSSEKLVIHNETTQEVNQDDASVLADMIDHITLAPENKSPLIDDNDTPTDRLPEVPTEEVIENSSTIQKQESKETDNDLDEFQDTVDEIIPTPKEVDAVDVAVADTKSSDYVEIPAEVSEEPFEQIESKDATGEEEEEEEDKEDENDESI</sequence>
<dbReference type="SUPFAM" id="SSF47473">
    <property type="entry name" value="EF-hand"/>
    <property type="match status" value="2"/>
</dbReference>
<feature type="coiled-coil region" evidence="1">
    <location>
        <begin position="496"/>
        <end position="523"/>
    </location>
</feature>
<dbReference type="GO" id="GO:0005886">
    <property type="term" value="C:plasma membrane"/>
    <property type="evidence" value="ECO:0007669"/>
    <property type="project" value="TreeGrafter"/>
</dbReference>
<feature type="region of interest" description="Disordered" evidence="2">
    <location>
        <begin position="255"/>
        <end position="316"/>
    </location>
</feature>
<feature type="coiled-coil region" evidence="1">
    <location>
        <begin position="559"/>
        <end position="621"/>
    </location>
</feature>
<feature type="coiled-coil region" evidence="1">
    <location>
        <begin position="674"/>
        <end position="722"/>
    </location>
</feature>
<dbReference type="Pfam" id="PF12763">
    <property type="entry name" value="EH"/>
    <property type="match status" value="3"/>
</dbReference>
<dbReference type="InterPro" id="IPR002048">
    <property type="entry name" value="EF_hand_dom"/>
</dbReference>
<dbReference type="GO" id="GO:0006897">
    <property type="term" value="P:endocytosis"/>
    <property type="evidence" value="ECO:0007669"/>
    <property type="project" value="TreeGrafter"/>
</dbReference>
<feature type="region of interest" description="Disordered" evidence="2">
    <location>
        <begin position="127"/>
        <end position="149"/>
    </location>
</feature>
<dbReference type="Proteomes" id="UP000644660">
    <property type="component" value="Unassembled WGS sequence"/>
</dbReference>
<evidence type="ECO:0000259" key="3">
    <source>
        <dbReference type="PROSITE" id="PS50031"/>
    </source>
</evidence>
<feature type="domain" description="EH" evidence="3">
    <location>
        <begin position="161"/>
        <end position="254"/>
    </location>
</feature>
<dbReference type="PANTHER" id="PTHR11216">
    <property type="entry name" value="EH DOMAIN"/>
    <property type="match status" value="1"/>
</dbReference>
<comment type="caution">
    <text evidence="5">The sequence shown here is derived from an EMBL/GenBank/DDBJ whole genome shotgun (WGS) entry which is preliminary data.</text>
</comment>
<protein>
    <submittedName>
        <fullName evidence="5">Some similarities with Saccharomyces cerevisiae YBL047C EDE1 Key endocytic protein involved in a network of interactions with other endocytic proteins</fullName>
    </submittedName>
</protein>
<feature type="compositionally biased region" description="Low complexity" evidence="2">
    <location>
        <begin position="132"/>
        <end position="147"/>
    </location>
</feature>
<dbReference type="GO" id="GO:0016197">
    <property type="term" value="P:endosomal transport"/>
    <property type="evidence" value="ECO:0007669"/>
    <property type="project" value="TreeGrafter"/>
</dbReference>
<gene>
    <name evidence="5" type="ORF">KABA2_07S00792</name>
</gene>
<evidence type="ECO:0000256" key="1">
    <source>
        <dbReference type="SAM" id="Coils"/>
    </source>
</evidence>
<dbReference type="GeneID" id="64858680"/>